<dbReference type="PANTHER" id="PTHR43124">
    <property type="entry name" value="PURINE EFFLUX PUMP PBUE"/>
    <property type="match status" value="1"/>
</dbReference>
<feature type="transmembrane region" description="Helical" evidence="7">
    <location>
        <begin position="159"/>
        <end position="183"/>
    </location>
</feature>
<dbReference type="Proteomes" id="UP000228754">
    <property type="component" value="Unassembled WGS sequence"/>
</dbReference>
<dbReference type="GO" id="GO:0005886">
    <property type="term" value="C:plasma membrane"/>
    <property type="evidence" value="ECO:0007669"/>
    <property type="project" value="UniProtKB-SubCell"/>
</dbReference>
<feature type="transmembrane region" description="Helical" evidence="7">
    <location>
        <begin position="132"/>
        <end position="153"/>
    </location>
</feature>
<feature type="transmembrane region" description="Helical" evidence="7">
    <location>
        <begin position="73"/>
        <end position="96"/>
    </location>
</feature>
<dbReference type="InterPro" id="IPR011701">
    <property type="entry name" value="MFS"/>
</dbReference>
<evidence type="ECO:0000256" key="4">
    <source>
        <dbReference type="ARBA" id="ARBA00022692"/>
    </source>
</evidence>
<dbReference type="PANTHER" id="PTHR43124:SF8">
    <property type="entry name" value="INNER MEMBRANE TRANSPORT PROTEIN YDHP"/>
    <property type="match status" value="1"/>
</dbReference>
<feature type="domain" description="Major facilitator superfamily (MFS) profile" evidence="8">
    <location>
        <begin position="7"/>
        <end position="381"/>
    </location>
</feature>
<evidence type="ECO:0000313" key="10">
    <source>
        <dbReference type="Proteomes" id="UP000228754"/>
    </source>
</evidence>
<dbReference type="AlphaFoldDB" id="A0A2A5IR13"/>
<dbReference type="CDD" id="cd17324">
    <property type="entry name" value="MFS_NepI_like"/>
    <property type="match status" value="1"/>
</dbReference>
<feature type="transmembrane region" description="Helical" evidence="7">
    <location>
        <begin position="269"/>
        <end position="286"/>
    </location>
</feature>
<evidence type="ECO:0000256" key="7">
    <source>
        <dbReference type="SAM" id="Phobius"/>
    </source>
</evidence>
<dbReference type="Pfam" id="PF07690">
    <property type="entry name" value="MFS_1"/>
    <property type="match status" value="1"/>
</dbReference>
<evidence type="ECO:0000256" key="2">
    <source>
        <dbReference type="ARBA" id="ARBA00022448"/>
    </source>
</evidence>
<comment type="caution">
    <text evidence="9">The sequence shown here is derived from an EMBL/GenBank/DDBJ whole genome shotgun (WGS) entry which is preliminary data.</text>
</comment>
<dbReference type="SUPFAM" id="SSF103473">
    <property type="entry name" value="MFS general substrate transporter"/>
    <property type="match status" value="1"/>
</dbReference>
<keyword evidence="2" id="KW-0813">Transport</keyword>
<protein>
    <submittedName>
        <fullName evidence="9">MFS transporter</fullName>
    </submittedName>
</protein>
<keyword evidence="4 7" id="KW-0812">Transmembrane</keyword>
<name>A0A2A5IR13_BACPU</name>
<dbReference type="EMBL" id="NKHG01000112">
    <property type="protein sequence ID" value="PCK19770.1"/>
    <property type="molecule type" value="Genomic_DNA"/>
</dbReference>
<reference evidence="9 10" key="1">
    <citation type="submission" date="2017-06" db="EMBL/GenBank/DDBJ databases">
        <title>Draft Genome Sequence of Bacillus sp Strain 36R Isolated from saline sediment at Atanasia, Sonora, Mexico.</title>
        <authorList>
            <person name="Sanchez Diaz R."/>
            <person name="Quiroz Macias M.E."/>
            <person name="Ibarra Gamez J.C."/>
            <person name="Enciso Ibarra J."/>
            <person name="Gomez Gil B."/>
            <person name="Galaviz Silva L."/>
        </authorList>
    </citation>
    <scope>NUCLEOTIDE SEQUENCE [LARGE SCALE GENOMIC DNA]</scope>
    <source>
        <strain evidence="9 10">36R_ATNSAL</strain>
    </source>
</reference>
<evidence type="ECO:0000313" key="9">
    <source>
        <dbReference type="EMBL" id="PCK19770.1"/>
    </source>
</evidence>
<dbReference type="OrthoDB" id="9788453at2"/>
<evidence type="ECO:0000256" key="6">
    <source>
        <dbReference type="ARBA" id="ARBA00023136"/>
    </source>
</evidence>
<keyword evidence="3" id="KW-1003">Cell membrane</keyword>
<feature type="transmembrane region" description="Helical" evidence="7">
    <location>
        <begin position="102"/>
        <end position="120"/>
    </location>
</feature>
<accession>A0A2A5IR13</accession>
<gene>
    <name evidence="9" type="ORF">CEY02_17350</name>
</gene>
<dbReference type="PROSITE" id="PS50850">
    <property type="entry name" value="MFS"/>
    <property type="match status" value="1"/>
</dbReference>
<keyword evidence="6 7" id="KW-0472">Membrane</keyword>
<organism evidence="9 10">
    <name type="scientific">Bacillus pumilus</name>
    <name type="common">Bacillus mesentericus</name>
    <dbReference type="NCBI Taxonomy" id="1408"/>
    <lineage>
        <taxon>Bacteria</taxon>
        <taxon>Bacillati</taxon>
        <taxon>Bacillota</taxon>
        <taxon>Bacilli</taxon>
        <taxon>Bacillales</taxon>
        <taxon>Bacillaceae</taxon>
        <taxon>Bacillus</taxon>
    </lineage>
</organism>
<feature type="transmembrane region" description="Helical" evidence="7">
    <location>
        <begin position="7"/>
        <end position="28"/>
    </location>
</feature>
<feature type="transmembrane region" description="Helical" evidence="7">
    <location>
        <begin position="40"/>
        <end position="61"/>
    </location>
</feature>
<keyword evidence="5 7" id="KW-1133">Transmembrane helix</keyword>
<feature type="transmembrane region" description="Helical" evidence="7">
    <location>
        <begin position="238"/>
        <end position="257"/>
    </location>
</feature>
<evidence type="ECO:0000256" key="3">
    <source>
        <dbReference type="ARBA" id="ARBA00022475"/>
    </source>
</evidence>
<feature type="transmembrane region" description="Helical" evidence="7">
    <location>
        <begin position="292"/>
        <end position="312"/>
    </location>
</feature>
<dbReference type="Gene3D" id="1.20.1250.20">
    <property type="entry name" value="MFS general substrate transporter like domains"/>
    <property type="match status" value="2"/>
</dbReference>
<evidence type="ECO:0000256" key="1">
    <source>
        <dbReference type="ARBA" id="ARBA00004651"/>
    </source>
</evidence>
<feature type="transmembrane region" description="Helical" evidence="7">
    <location>
        <begin position="333"/>
        <end position="350"/>
    </location>
</feature>
<proteinExistence type="predicted"/>
<evidence type="ECO:0000259" key="8">
    <source>
        <dbReference type="PROSITE" id="PS50850"/>
    </source>
</evidence>
<feature type="transmembrane region" description="Helical" evidence="7">
    <location>
        <begin position="204"/>
        <end position="226"/>
    </location>
</feature>
<dbReference type="GO" id="GO:0022857">
    <property type="term" value="F:transmembrane transporter activity"/>
    <property type="evidence" value="ECO:0007669"/>
    <property type="project" value="InterPro"/>
</dbReference>
<dbReference type="InterPro" id="IPR020846">
    <property type="entry name" value="MFS_dom"/>
</dbReference>
<dbReference type="InterPro" id="IPR036259">
    <property type="entry name" value="MFS_trans_sf"/>
</dbReference>
<dbReference type="InterPro" id="IPR050189">
    <property type="entry name" value="MFS_Efflux_Transporters"/>
</dbReference>
<sequence>MKNFPIAIFALTLGAFSIGMTEFVIMGLLPNVANDLHVSISASGQLITGYALGVAVGGPILTLSTGNMSRKRLLILLMILFVAGNAVAAVSTTYGLLMAARILTSFAHGTFFGVGAIMAARLVPKERSASAISFMFTGLTVANVLGVPFGTLIGNQFGWRMSFLVIAVIGLISLIGIISLVPNQSKEEVLDIRNEVSVLKKPQVLVSFAMTIFGFAGVFTAFTYISPILLQVTGFQENGVTLILVLFGLGVTIGNLVGGKLADWRLMPSIMVTLIMLIAVLLLFTFTSAFKVPAVLTIFVWGIISFILVPTLQYRTMNMAHEAPTLASTLSHSAFNIGNAGGAALGGLAIEITHLQLVPLFAAGVTFIGLIITIMSYQSDKQVKRAKRFL</sequence>
<feature type="transmembrane region" description="Helical" evidence="7">
    <location>
        <begin position="356"/>
        <end position="377"/>
    </location>
</feature>
<evidence type="ECO:0000256" key="5">
    <source>
        <dbReference type="ARBA" id="ARBA00022989"/>
    </source>
</evidence>
<comment type="subcellular location">
    <subcellularLocation>
        <location evidence="1">Cell membrane</location>
        <topology evidence="1">Multi-pass membrane protein</topology>
    </subcellularLocation>
</comment>